<feature type="region of interest" description="Disordered" evidence="1">
    <location>
        <begin position="1"/>
        <end position="56"/>
    </location>
</feature>
<name>A0A370U1Y3_9HELO</name>
<keyword evidence="4" id="KW-1185">Reference proteome</keyword>
<reference evidence="3 4" key="1">
    <citation type="journal article" date="2018" name="IMA Fungus">
        <title>IMA Genome-F 9: Draft genome sequence of Annulohypoxylon stygium, Aspergillus mulundensis, Berkeleyomyces basicola (syn. Thielaviopsis basicola), Ceratocystis smalleyi, two Cercospora beticola strains, Coleophoma cylindrospora, Fusarium fracticaudum, Phialophora cf. hyalina, and Morchella septimelata.</title>
        <authorList>
            <person name="Wingfield B.D."/>
            <person name="Bills G.F."/>
            <person name="Dong Y."/>
            <person name="Huang W."/>
            <person name="Nel W.J."/>
            <person name="Swalarsk-Parry B.S."/>
            <person name="Vaghefi N."/>
            <person name="Wilken P.M."/>
            <person name="An Z."/>
            <person name="de Beer Z.W."/>
            <person name="De Vos L."/>
            <person name="Chen L."/>
            <person name="Duong T.A."/>
            <person name="Gao Y."/>
            <person name="Hammerbacher A."/>
            <person name="Kikkert J.R."/>
            <person name="Li Y."/>
            <person name="Li H."/>
            <person name="Li K."/>
            <person name="Li Q."/>
            <person name="Liu X."/>
            <person name="Ma X."/>
            <person name="Naidoo K."/>
            <person name="Pethybridge S.J."/>
            <person name="Sun J."/>
            <person name="Steenkamp E.T."/>
            <person name="van der Nest M.A."/>
            <person name="van Wyk S."/>
            <person name="Wingfield M.J."/>
            <person name="Xiong C."/>
            <person name="Yue Q."/>
            <person name="Zhang X."/>
        </authorList>
    </citation>
    <scope>NUCLEOTIDE SEQUENCE [LARGE SCALE GENOMIC DNA]</scope>
    <source>
        <strain evidence="3 4">BP 5553</strain>
    </source>
</reference>
<comment type="caution">
    <text evidence="3">The sequence shown here is derived from an EMBL/GenBank/DDBJ whole genome shotgun (WGS) entry which is preliminary data.</text>
</comment>
<accession>A0A370U1Y3</accession>
<keyword evidence="2" id="KW-0812">Transmembrane</keyword>
<protein>
    <submittedName>
        <fullName evidence="3">Uncharacterized protein</fullName>
    </submittedName>
</protein>
<gene>
    <name evidence="3" type="ORF">BP5553_01765</name>
</gene>
<dbReference type="EMBL" id="NPIC01000001">
    <property type="protein sequence ID" value="RDL41786.1"/>
    <property type="molecule type" value="Genomic_DNA"/>
</dbReference>
<evidence type="ECO:0000313" key="4">
    <source>
        <dbReference type="Proteomes" id="UP000254866"/>
    </source>
</evidence>
<evidence type="ECO:0000313" key="3">
    <source>
        <dbReference type="EMBL" id="RDL41786.1"/>
    </source>
</evidence>
<dbReference type="OrthoDB" id="3560987at2759"/>
<organism evidence="3 4">
    <name type="scientific">Venustampulla echinocandica</name>
    <dbReference type="NCBI Taxonomy" id="2656787"/>
    <lineage>
        <taxon>Eukaryota</taxon>
        <taxon>Fungi</taxon>
        <taxon>Dikarya</taxon>
        <taxon>Ascomycota</taxon>
        <taxon>Pezizomycotina</taxon>
        <taxon>Leotiomycetes</taxon>
        <taxon>Helotiales</taxon>
        <taxon>Pleuroascaceae</taxon>
        <taxon>Venustampulla</taxon>
    </lineage>
</organism>
<feature type="transmembrane region" description="Helical" evidence="2">
    <location>
        <begin position="102"/>
        <end position="125"/>
    </location>
</feature>
<keyword evidence="2" id="KW-1133">Transmembrane helix</keyword>
<dbReference type="RefSeq" id="XP_031874442.1">
    <property type="nucleotide sequence ID" value="XM_032010388.1"/>
</dbReference>
<feature type="compositionally biased region" description="Low complexity" evidence="1">
    <location>
        <begin position="1"/>
        <end position="11"/>
    </location>
</feature>
<feature type="compositionally biased region" description="Low complexity" evidence="1">
    <location>
        <begin position="45"/>
        <end position="56"/>
    </location>
</feature>
<dbReference type="Proteomes" id="UP000254866">
    <property type="component" value="Unassembled WGS sequence"/>
</dbReference>
<keyword evidence="2" id="KW-0472">Membrane</keyword>
<sequence>MSSILSFGMSSSKKEKHSPNSRARRHSAVSSHSKKSKKDKDTTDSESVSSGSSGDTIVVPPGLKKCPLRFMLAGMLEVEKDGKPKTPGCPLRRVQLWHTIPLVLLAIINLLLVIIALLGLAGYRIAMGLQGLVFRIAKNDFDYRPYSESENLIDTSDVPAPKKKR</sequence>
<dbReference type="GeneID" id="43594614"/>
<evidence type="ECO:0000256" key="2">
    <source>
        <dbReference type="SAM" id="Phobius"/>
    </source>
</evidence>
<evidence type="ECO:0000256" key="1">
    <source>
        <dbReference type="SAM" id="MobiDB-lite"/>
    </source>
</evidence>
<feature type="compositionally biased region" description="Basic residues" evidence="1">
    <location>
        <begin position="22"/>
        <end position="37"/>
    </location>
</feature>
<dbReference type="AlphaFoldDB" id="A0A370U1Y3"/>
<proteinExistence type="predicted"/>